<gene>
    <name evidence="3" type="ORF">NVS88_04930</name>
</gene>
<organism evidence="3 4">
    <name type="scientific">Speluncibacter jeojiensis</name>
    <dbReference type="NCBI Taxonomy" id="2710754"/>
    <lineage>
        <taxon>Bacteria</taxon>
        <taxon>Bacillati</taxon>
        <taxon>Actinomycetota</taxon>
        <taxon>Actinomycetes</taxon>
        <taxon>Mycobacteriales</taxon>
        <taxon>Speluncibacteraceae</taxon>
        <taxon>Speluncibacter</taxon>
    </lineage>
</organism>
<reference evidence="3" key="1">
    <citation type="submission" date="2022-08" db="EMBL/GenBank/DDBJ databases">
        <title>Genome analysis of Corynebacteriales strain.</title>
        <authorList>
            <person name="Lee S.D."/>
        </authorList>
    </citation>
    <scope>NUCLEOTIDE SEQUENCE</scope>
    <source>
        <strain evidence="3">D3-21</strain>
    </source>
</reference>
<feature type="chain" id="PRO_5040785746" evidence="2">
    <location>
        <begin position="28"/>
        <end position="273"/>
    </location>
</feature>
<dbReference type="InterPro" id="IPR026893">
    <property type="entry name" value="Tyr/Ser_Pase_IphP-type"/>
</dbReference>
<dbReference type="InterPro" id="IPR029021">
    <property type="entry name" value="Prot-tyrosine_phosphatase-like"/>
</dbReference>
<dbReference type="Gene3D" id="3.90.190.10">
    <property type="entry name" value="Protein tyrosine phosphatase superfamily"/>
    <property type="match status" value="1"/>
</dbReference>
<accession>A0A9X4LX78</accession>
<dbReference type="PANTHER" id="PTHR31126:SF1">
    <property type="entry name" value="TYROSINE SPECIFIC PROTEIN PHOSPHATASES DOMAIN-CONTAINING PROTEIN"/>
    <property type="match status" value="1"/>
</dbReference>
<sequence length="273" mass="28557">MAPRLTRTAATGALTLALLAAPVPAIAFATTAPATPTTAQSSTARSLHLTGASNARDIGGYRTTDGHTVKTGVVFRSNALGSLTPADLTALQQRNLRTDIDFRTVFERALAPDKLPAGATEHWDDVVGGSGNPANYLNMADMPAMYRLMATDPGAAKAFHDAFTQIIDSPGASLYHCTSGKDRTGWMTAVLLTILGVPRDTVNADYMLSNQYLARNGTATGPLAALQNTVQQAWLDDAFAAAGAKYGSFDNYVAQGLGLTTADIAALKAKLLV</sequence>
<dbReference type="EMBL" id="JANRHA010000002">
    <property type="protein sequence ID" value="MDG3013899.1"/>
    <property type="molecule type" value="Genomic_DNA"/>
</dbReference>
<dbReference type="Pfam" id="PF13350">
    <property type="entry name" value="Y_phosphatase3"/>
    <property type="match status" value="1"/>
</dbReference>
<feature type="signal peptide" evidence="2">
    <location>
        <begin position="1"/>
        <end position="27"/>
    </location>
</feature>
<protein>
    <submittedName>
        <fullName evidence="3">Tyrosine-protein phosphatase</fullName>
    </submittedName>
</protein>
<dbReference type="GO" id="GO:0004721">
    <property type="term" value="F:phosphoprotein phosphatase activity"/>
    <property type="evidence" value="ECO:0007669"/>
    <property type="project" value="InterPro"/>
</dbReference>
<keyword evidence="2" id="KW-0732">Signal</keyword>
<dbReference type="RefSeq" id="WP_277832836.1">
    <property type="nucleotide sequence ID" value="NZ_JAAIVF010000003.1"/>
</dbReference>
<evidence type="ECO:0000256" key="1">
    <source>
        <dbReference type="ARBA" id="ARBA00009580"/>
    </source>
</evidence>
<dbReference type="SUPFAM" id="SSF52799">
    <property type="entry name" value="(Phosphotyrosine protein) phosphatases II"/>
    <property type="match status" value="1"/>
</dbReference>
<comment type="similarity">
    <text evidence="1">Belongs to the protein-tyrosine phosphatase family.</text>
</comment>
<proteinExistence type="inferred from homology"/>
<keyword evidence="4" id="KW-1185">Reference proteome</keyword>
<evidence type="ECO:0000256" key="2">
    <source>
        <dbReference type="SAM" id="SignalP"/>
    </source>
</evidence>
<comment type="caution">
    <text evidence="3">The sequence shown here is derived from an EMBL/GenBank/DDBJ whole genome shotgun (WGS) entry which is preliminary data.</text>
</comment>
<dbReference type="PANTHER" id="PTHR31126">
    <property type="entry name" value="TYROSINE-PROTEIN PHOSPHATASE"/>
    <property type="match status" value="1"/>
</dbReference>
<evidence type="ECO:0000313" key="4">
    <source>
        <dbReference type="Proteomes" id="UP001152755"/>
    </source>
</evidence>
<dbReference type="AlphaFoldDB" id="A0A9X4LX78"/>
<evidence type="ECO:0000313" key="3">
    <source>
        <dbReference type="EMBL" id="MDG3013899.1"/>
    </source>
</evidence>
<name>A0A9X4LX78_9ACTN</name>
<dbReference type="Proteomes" id="UP001152755">
    <property type="component" value="Unassembled WGS sequence"/>
</dbReference>